<dbReference type="Proteomes" id="UP000185924">
    <property type="component" value="Unassembled WGS sequence"/>
</dbReference>
<accession>A0A1N6XA98</accession>
<dbReference type="EMBL" id="FTNM01000002">
    <property type="protein sequence ID" value="SIQ99284.1"/>
    <property type="molecule type" value="Genomic_DNA"/>
</dbReference>
<protein>
    <recommendedName>
        <fullName evidence="3">SIMPL domain-containing protein</fullName>
    </recommendedName>
</protein>
<evidence type="ECO:0008006" key="3">
    <source>
        <dbReference type="Google" id="ProtNLM"/>
    </source>
</evidence>
<proteinExistence type="predicted"/>
<dbReference type="RefSeq" id="WP_007660701.1">
    <property type="nucleotide sequence ID" value="NZ_FTNM01000002.1"/>
</dbReference>
<dbReference type="PANTHER" id="PTHR34387">
    <property type="entry name" value="SLR1258 PROTEIN"/>
    <property type="match status" value="1"/>
</dbReference>
<dbReference type="Gene3D" id="3.30.110.170">
    <property type="entry name" value="Protein of unknown function (DUF541), domain 1"/>
    <property type="match status" value="1"/>
</dbReference>
<dbReference type="AlphaFoldDB" id="A0A1N6XA98"/>
<dbReference type="OrthoDB" id="850697at2"/>
<dbReference type="GO" id="GO:0006974">
    <property type="term" value="P:DNA damage response"/>
    <property type="evidence" value="ECO:0007669"/>
    <property type="project" value="TreeGrafter"/>
</dbReference>
<sequence>MKRKLQITGRGKLSVSPDIMILSFSAVAQEWEYDKTVDALNTKVEELRSIIEAQGISRSSLKTKDFGIRKETQWNRKTEKSDFLGYSATHRLELELPLDKALINKLLSQIAKKLDSLDFSISFGVKDASGHQQQLILQAIAKAKENAALIAEATEVELREILDIDYSYRELTIRSQQHDYPVYDSQVLMEASAPAPDFEPDDIDVAETVTITWRIG</sequence>
<name>A0A1N6XA98_9BACT</name>
<evidence type="ECO:0000313" key="1">
    <source>
        <dbReference type="EMBL" id="SIQ99284.1"/>
    </source>
</evidence>
<gene>
    <name evidence="1" type="ORF">SAMN05421545_2029</name>
</gene>
<dbReference type="PANTHER" id="PTHR34387:SF2">
    <property type="entry name" value="SLR1258 PROTEIN"/>
    <property type="match status" value="1"/>
</dbReference>
<reference evidence="2" key="1">
    <citation type="submission" date="2017-01" db="EMBL/GenBank/DDBJ databases">
        <authorList>
            <person name="Varghese N."/>
            <person name="Submissions S."/>
        </authorList>
    </citation>
    <scope>NUCLEOTIDE SEQUENCE [LARGE SCALE GENOMIC DNA]</scope>
    <source>
        <strain evidence="2">DM9</strain>
    </source>
</reference>
<keyword evidence="2" id="KW-1185">Reference proteome</keyword>
<dbReference type="Pfam" id="PF04402">
    <property type="entry name" value="SIMPL"/>
    <property type="match status" value="1"/>
</dbReference>
<dbReference type="InterPro" id="IPR052022">
    <property type="entry name" value="26kDa_periplasmic_antigen"/>
</dbReference>
<dbReference type="Gene3D" id="3.30.70.2970">
    <property type="entry name" value="Protein of unknown function (DUF541), domain 2"/>
    <property type="match status" value="1"/>
</dbReference>
<dbReference type="InterPro" id="IPR007497">
    <property type="entry name" value="SIMPL/DUF541"/>
</dbReference>
<evidence type="ECO:0000313" key="2">
    <source>
        <dbReference type="Proteomes" id="UP000185924"/>
    </source>
</evidence>
<organism evidence="1 2">
    <name type="scientific">Pontibacter lucknowensis</name>
    <dbReference type="NCBI Taxonomy" id="1077936"/>
    <lineage>
        <taxon>Bacteria</taxon>
        <taxon>Pseudomonadati</taxon>
        <taxon>Bacteroidota</taxon>
        <taxon>Cytophagia</taxon>
        <taxon>Cytophagales</taxon>
        <taxon>Hymenobacteraceae</taxon>
        <taxon>Pontibacter</taxon>
    </lineage>
</organism>
<dbReference type="STRING" id="1077936.SAMN05421545_2029"/>